<dbReference type="InterPro" id="IPR001878">
    <property type="entry name" value="Znf_CCHC"/>
</dbReference>
<dbReference type="PANTHER" id="PTHR40389:SF3">
    <property type="entry name" value="IGE-BINDING PROTEIN"/>
    <property type="match status" value="1"/>
</dbReference>
<keyword evidence="4" id="KW-1185">Reference proteome</keyword>
<organism evidence="3 4">
    <name type="scientific">Buteo japonicus</name>
    <dbReference type="NCBI Taxonomy" id="224669"/>
    <lineage>
        <taxon>Eukaryota</taxon>
        <taxon>Metazoa</taxon>
        <taxon>Chordata</taxon>
        <taxon>Craniata</taxon>
        <taxon>Vertebrata</taxon>
        <taxon>Euteleostomi</taxon>
        <taxon>Archelosauria</taxon>
        <taxon>Archosauria</taxon>
        <taxon>Dinosauria</taxon>
        <taxon>Saurischia</taxon>
        <taxon>Theropoda</taxon>
        <taxon>Coelurosauria</taxon>
        <taxon>Aves</taxon>
        <taxon>Neognathae</taxon>
        <taxon>Neoaves</taxon>
        <taxon>Telluraves</taxon>
        <taxon>Accipitrimorphae</taxon>
        <taxon>Accipitriformes</taxon>
        <taxon>Accipitridae</taxon>
        <taxon>Accipitrinae</taxon>
        <taxon>Buteo</taxon>
    </lineage>
</organism>
<accession>A0A8B9YZY9</accession>
<dbReference type="GO" id="GO:0003676">
    <property type="term" value="F:nucleic acid binding"/>
    <property type="evidence" value="ECO:0007669"/>
    <property type="project" value="InterPro"/>
</dbReference>
<dbReference type="PROSITE" id="PS50158">
    <property type="entry name" value="ZF_CCHC"/>
    <property type="match status" value="2"/>
</dbReference>
<reference evidence="3" key="1">
    <citation type="submission" date="2025-08" db="UniProtKB">
        <authorList>
            <consortium name="Ensembl"/>
        </authorList>
    </citation>
    <scope>IDENTIFICATION</scope>
</reference>
<evidence type="ECO:0000313" key="4">
    <source>
        <dbReference type="Proteomes" id="UP000694555"/>
    </source>
</evidence>
<dbReference type="Pfam" id="PF14787">
    <property type="entry name" value="zf-CCHC_5"/>
    <property type="match status" value="1"/>
</dbReference>
<dbReference type="SMART" id="SM00343">
    <property type="entry name" value="ZnF_C2HC"/>
    <property type="match status" value="2"/>
</dbReference>
<dbReference type="GO" id="GO:0008270">
    <property type="term" value="F:zinc ion binding"/>
    <property type="evidence" value="ECO:0007669"/>
    <property type="project" value="UniProtKB-KW"/>
</dbReference>
<dbReference type="AlphaFoldDB" id="A0A8B9YZY9"/>
<proteinExistence type="predicted"/>
<keyword evidence="1" id="KW-0862">Zinc</keyword>
<evidence type="ECO:0000256" key="1">
    <source>
        <dbReference type="PROSITE-ProRule" id="PRU00047"/>
    </source>
</evidence>
<evidence type="ECO:0000259" key="2">
    <source>
        <dbReference type="PROSITE" id="PS50158"/>
    </source>
</evidence>
<name>A0A8B9YZY9_9AVES</name>
<sequence>KKGNESCHRCGQLGHLRRACPQRMATQPRSMPELTKSSQSNFPGVCNKCNKFGHKASDCRSRFKKDGTPLTLYLGLQVAEASV</sequence>
<dbReference type="Ensembl" id="ENSBJAT00000001379.1">
    <property type="protein sequence ID" value="ENSBJAP00000001351.1"/>
    <property type="gene ID" value="ENSBJAG00000001008.1"/>
</dbReference>
<feature type="domain" description="CCHC-type" evidence="2">
    <location>
        <begin position="7"/>
        <end position="22"/>
    </location>
</feature>
<dbReference type="Gene3D" id="4.10.60.10">
    <property type="entry name" value="Zinc finger, CCHC-type"/>
    <property type="match status" value="1"/>
</dbReference>
<evidence type="ECO:0000313" key="3">
    <source>
        <dbReference type="Ensembl" id="ENSBJAP00000001351.1"/>
    </source>
</evidence>
<dbReference type="InterPro" id="IPR050195">
    <property type="entry name" value="Primate_lentivir_Gag_pol-like"/>
</dbReference>
<protein>
    <recommendedName>
        <fullName evidence="2">CCHC-type domain-containing protein</fullName>
    </recommendedName>
</protein>
<dbReference type="Proteomes" id="UP000694555">
    <property type="component" value="Unplaced"/>
</dbReference>
<feature type="domain" description="CCHC-type" evidence="2">
    <location>
        <begin position="46"/>
        <end position="61"/>
    </location>
</feature>
<keyword evidence="1" id="KW-0863">Zinc-finger</keyword>
<dbReference type="Pfam" id="PF00098">
    <property type="entry name" value="zf-CCHC"/>
    <property type="match status" value="1"/>
</dbReference>
<dbReference type="InterPro" id="IPR036875">
    <property type="entry name" value="Znf_CCHC_sf"/>
</dbReference>
<keyword evidence="1" id="KW-0479">Metal-binding</keyword>
<dbReference type="PANTHER" id="PTHR40389">
    <property type="entry name" value="ENDOGENOUS RETROVIRUS GROUP K MEMBER 24 GAG POLYPROTEIN-RELATED"/>
    <property type="match status" value="1"/>
</dbReference>
<dbReference type="SUPFAM" id="SSF57756">
    <property type="entry name" value="Retrovirus zinc finger-like domains"/>
    <property type="match status" value="1"/>
</dbReference>
<reference evidence="3" key="2">
    <citation type="submission" date="2025-09" db="UniProtKB">
        <authorList>
            <consortium name="Ensembl"/>
        </authorList>
    </citation>
    <scope>IDENTIFICATION</scope>
</reference>